<dbReference type="EMBL" id="ML994639">
    <property type="protein sequence ID" value="KAF2184215.1"/>
    <property type="molecule type" value="Genomic_DNA"/>
</dbReference>
<keyword evidence="2" id="KW-1185">Reference proteome</keyword>
<organism evidence="1 2">
    <name type="scientific">Zopfia rhizophila CBS 207.26</name>
    <dbReference type="NCBI Taxonomy" id="1314779"/>
    <lineage>
        <taxon>Eukaryota</taxon>
        <taxon>Fungi</taxon>
        <taxon>Dikarya</taxon>
        <taxon>Ascomycota</taxon>
        <taxon>Pezizomycotina</taxon>
        <taxon>Dothideomycetes</taxon>
        <taxon>Dothideomycetes incertae sedis</taxon>
        <taxon>Zopfiaceae</taxon>
        <taxon>Zopfia</taxon>
    </lineage>
</organism>
<accession>A0A6A6DZL9</accession>
<evidence type="ECO:0000313" key="1">
    <source>
        <dbReference type="EMBL" id="KAF2184215.1"/>
    </source>
</evidence>
<proteinExistence type="predicted"/>
<protein>
    <submittedName>
        <fullName evidence="1">Uncharacterized protein</fullName>
    </submittedName>
</protein>
<gene>
    <name evidence="1" type="ORF">K469DRAFT_784104</name>
</gene>
<dbReference type="Proteomes" id="UP000800200">
    <property type="component" value="Unassembled WGS sequence"/>
</dbReference>
<dbReference type="OrthoDB" id="5398388at2759"/>
<reference evidence="1" key="1">
    <citation type="journal article" date="2020" name="Stud. Mycol.">
        <title>101 Dothideomycetes genomes: a test case for predicting lifestyles and emergence of pathogens.</title>
        <authorList>
            <person name="Haridas S."/>
            <person name="Albert R."/>
            <person name="Binder M."/>
            <person name="Bloem J."/>
            <person name="Labutti K."/>
            <person name="Salamov A."/>
            <person name="Andreopoulos B."/>
            <person name="Baker S."/>
            <person name="Barry K."/>
            <person name="Bills G."/>
            <person name="Bluhm B."/>
            <person name="Cannon C."/>
            <person name="Castanera R."/>
            <person name="Culley D."/>
            <person name="Daum C."/>
            <person name="Ezra D."/>
            <person name="Gonzalez J."/>
            <person name="Henrissat B."/>
            <person name="Kuo A."/>
            <person name="Liang C."/>
            <person name="Lipzen A."/>
            <person name="Lutzoni F."/>
            <person name="Magnuson J."/>
            <person name="Mondo S."/>
            <person name="Nolan M."/>
            <person name="Ohm R."/>
            <person name="Pangilinan J."/>
            <person name="Park H.-J."/>
            <person name="Ramirez L."/>
            <person name="Alfaro M."/>
            <person name="Sun H."/>
            <person name="Tritt A."/>
            <person name="Yoshinaga Y."/>
            <person name="Zwiers L.-H."/>
            <person name="Turgeon B."/>
            <person name="Goodwin S."/>
            <person name="Spatafora J."/>
            <person name="Crous P."/>
            <person name="Grigoriev I."/>
        </authorList>
    </citation>
    <scope>NUCLEOTIDE SEQUENCE</scope>
    <source>
        <strain evidence="1">CBS 207.26</strain>
    </source>
</reference>
<evidence type="ECO:0000313" key="2">
    <source>
        <dbReference type="Proteomes" id="UP000800200"/>
    </source>
</evidence>
<name>A0A6A6DZL9_9PEZI</name>
<sequence>MNFTFIILEPNCSMVAACLPCYRPLFRGDRIPDSIVRSARWIFSPRSRGSFTDQITTISSLRT</sequence>
<dbReference type="AlphaFoldDB" id="A0A6A6DZL9"/>